<dbReference type="AlphaFoldDB" id="A0A0V1DQ51"/>
<evidence type="ECO:0000313" key="2">
    <source>
        <dbReference type="Proteomes" id="UP000055024"/>
    </source>
</evidence>
<protein>
    <submittedName>
        <fullName evidence="1">Uncharacterized protein</fullName>
    </submittedName>
</protein>
<sequence length="33" mass="3891">MNQFLDHSNCFCIISNAFSYLYQQEIDVNSCRS</sequence>
<organism evidence="1 2">
    <name type="scientific">Trichinella zimbabwensis</name>
    <dbReference type="NCBI Taxonomy" id="268475"/>
    <lineage>
        <taxon>Eukaryota</taxon>
        <taxon>Metazoa</taxon>
        <taxon>Ecdysozoa</taxon>
        <taxon>Nematoda</taxon>
        <taxon>Enoplea</taxon>
        <taxon>Dorylaimia</taxon>
        <taxon>Trichinellida</taxon>
        <taxon>Trichinellidae</taxon>
        <taxon>Trichinella</taxon>
    </lineage>
</organism>
<evidence type="ECO:0000313" key="1">
    <source>
        <dbReference type="EMBL" id="KRY63703.1"/>
    </source>
</evidence>
<keyword evidence="2" id="KW-1185">Reference proteome</keyword>
<reference evidence="1 2" key="1">
    <citation type="submission" date="2015-01" db="EMBL/GenBank/DDBJ databases">
        <title>Evolution of Trichinella species and genotypes.</title>
        <authorList>
            <person name="Korhonen P.K."/>
            <person name="Edoardo P."/>
            <person name="Giuseppe L.R."/>
            <person name="Gasser R.B."/>
        </authorList>
    </citation>
    <scope>NUCLEOTIDE SEQUENCE [LARGE SCALE GENOMIC DNA]</scope>
    <source>
        <strain evidence="1">ISS1029</strain>
    </source>
</reference>
<name>A0A0V1DQ51_9BILA</name>
<gene>
    <name evidence="1" type="ORF">T11_15545</name>
</gene>
<accession>A0A0V1DQ51</accession>
<dbReference type="EMBL" id="JYDP01008370">
    <property type="protein sequence ID" value="KRY63703.1"/>
    <property type="molecule type" value="Genomic_DNA"/>
</dbReference>
<dbReference type="Proteomes" id="UP000055024">
    <property type="component" value="Unassembled WGS sequence"/>
</dbReference>
<comment type="caution">
    <text evidence="1">The sequence shown here is derived from an EMBL/GenBank/DDBJ whole genome shotgun (WGS) entry which is preliminary data.</text>
</comment>
<proteinExistence type="predicted"/>